<comment type="catalytic activity">
    <reaction evidence="1">
        <text>4-hydroxy-4-methyl-2-oxoglutarate = 2 pyruvate</text>
        <dbReference type="Rhea" id="RHEA:22748"/>
        <dbReference type="ChEBI" id="CHEBI:15361"/>
        <dbReference type="ChEBI" id="CHEBI:58276"/>
        <dbReference type="EC" id="4.1.3.17"/>
    </reaction>
</comment>
<dbReference type="EC" id="4.1.1.112" evidence="6"/>
<comment type="catalytic activity">
    <reaction evidence="12">
        <text>oxaloacetate + H(+) = pyruvate + CO2</text>
        <dbReference type="Rhea" id="RHEA:15641"/>
        <dbReference type="ChEBI" id="CHEBI:15361"/>
        <dbReference type="ChEBI" id="CHEBI:15378"/>
        <dbReference type="ChEBI" id="CHEBI:16452"/>
        <dbReference type="ChEBI" id="CHEBI:16526"/>
        <dbReference type="EC" id="4.1.1.112"/>
    </reaction>
</comment>
<feature type="compositionally biased region" description="Basic and acidic residues" evidence="13">
    <location>
        <begin position="227"/>
        <end position="236"/>
    </location>
</feature>
<proteinExistence type="inferred from homology"/>
<comment type="similarity">
    <text evidence="3">Belongs to the class II aldolase/RraA-like family.</text>
</comment>
<evidence type="ECO:0000256" key="5">
    <source>
        <dbReference type="ARBA" id="ARBA00012213"/>
    </source>
</evidence>
<evidence type="ECO:0000256" key="6">
    <source>
        <dbReference type="ARBA" id="ARBA00012947"/>
    </source>
</evidence>
<evidence type="ECO:0000313" key="14">
    <source>
        <dbReference type="EMBL" id="MBP1930840.1"/>
    </source>
</evidence>
<dbReference type="Pfam" id="PF03737">
    <property type="entry name" value="RraA-like"/>
    <property type="match status" value="1"/>
</dbReference>
<dbReference type="EMBL" id="JAGGKT010000002">
    <property type="protein sequence ID" value="MBP1930840.1"/>
    <property type="molecule type" value="Genomic_DNA"/>
</dbReference>
<evidence type="ECO:0000256" key="3">
    <source>
        <dbReference type="ARBA" id="ARBA00008621"/>
    </source>
</evidence>
<dbReference type="PANTHER" id="PTHR33254">
    <property type="entry name" value="4-HYDROXY-4-METHYL-2-OXOGLUTARATE ALDOLASE 3-RELATED"/>
    <property type="match status" value="1"/>
</dbReference>
<dbReference type="EC" id="4.1.3.17" evidence="5"/>
<dbReference type="InterPro" id="IPR036704">
    <property type="entry name" value="RraA/RraA-like_sf"/>
</dbReference>
<evidence type="ECO:0000256" key="8">
    <source>
        <dbReference type="ARBA" id="ARBA00025046"/>
    </source>
</evidence>
<organism evidence="14 15">
    <name type="scientific">Ammoniphilus resinae</name>
    <dbReference type="NCBI Taxonomy" id="861532"/>
    <lineage>
        <taxon>Bacteria</taxon>
        <taxon>Bacillati</taxon>
        <taxon>Bacillota</taxon>
        <taxon>Bacilli</taxon>
        <taxon>Bacillales</taxon>
        <taxon>Paenibacillaceae</taxon>
        <taxon>Aneurinibacillus group</taxon>
        <taxon>Ammoniphilus</taxon>
    </lineage>
</organism>
<evidence type="ECO:0000256" key="9">
    <source>
        <dbReference type="ARBA" id="ARBA00029596"/>
    </source>
</evidence>
<evidence type="ECO:0000256" key="4">
    <source>
        <dbReference type="ARBA" id="ARBA00011233"/>
    </source>
</evidence>
<dbReference type="InterPro" id="IPR005493">
    <property type="entry name" value="RraA/RraA-like"/>
</dbReference>
<evidence type="ECO:0000256" key="7">
    <source>
        <dbReference type="ARBA" id="ARBA00016549"/>
    </source>
</evidence>
<dbReference type="PANTHER" id="PTHR33254:SF4">
    <property type="entry name" value="4-HYDROXY-4-METHYL-2-OXOGLUTARATE ALDOLASE 3-RELATED"/>
    <property type="match status" value="1"/>
</dbReference>
<comment type="caution">
    <text evidence="14">The sequence shown here is derived from an EMBL/GenBank/DDBJ whole genome shotgun (WGS) entry which is preliminary data.</text>
</comment>
<gene>
    <name evidence="14" type="ORF">J2Z37_000837</name>
</gene>
<dbReference type="CDD" id="cd16841">
    <property type="entry name" value="RraA_family"/>
    <property type="match status" value="1"/>
</dbReference>
<name>A0ABS4GKQ8_9BACL</name>
<sequence>MEKPNYRPFAPLIPDEMIQRAERLGAALLADGMIGMGIPFEGCMDAQISPVHDSMRIVGTAYTVSTASGDNLPIHLAIYSGKEGYVLIIDGKGHADHPYLGELMTSATKAVGLKGIVLDGLVRDKQALIELGLPVFAKGFMPRGPIKKEPGEINTAISCGGVTVHPGDLIVGDADGVVVVPRDRIEAVIEASEKKLDYEEKRKITIAEYEKKRKQGMDPGELAPQWVKDKSTEFGL</sequence>
<evidence type="ECO:0000313" key="15">
    <source>
        <dbReference type="Proteomes" id="UP001519343"/>
    </source>
</evidence>
<protein>
    <recommendedName>
        <fullName evidence="7">Putative 4-hydroxy-4-methyl-2-oxoglutarate aldolase</fullName>
        <ecNumber evidence="6">4.1.1.112</ecNumber>
        <ecNumber evidence="5">4.1.3.17</ecNumber>
    </recommendedName>
    <alternativeName>
        <fullName evidence="11">Oxaloacetate decarboxylase</fullName>
    </alternativeName>
    <alternativeName>
        <fullName evidence="9">Regulator of ribonuclease activity homolog</fullName>
    </alternativeName>
    <alternativeName>
        <fullName evidence="10">RraA-like protein</fullName>
    </alternativeName>
</protein>
<evidence type="ECO:0000256" key="1">
    <source>
        <dbReference type="ARBA" id="ARBA00001342"/>
    </source>
</evidence>
<reference evidence="14 15" key="1">
    <citation type="submission" date="2021-03" db="EMBL/GenBank/DDBJ databases">
        <title>Genomic Encyclopedia of Type Strains, Phase IV (KMG-IV): sequencing the most valuable type-strain genomes for metagenomic binning, comparative biology and taxonomic classification.</title>
        <authorList>
            <person name="Goeker M."/>
        </authorList>
    </citation>
    <scope>NUCLEOTIDE SEQUENCE [LARGE SCALE GENOMIC DNA]</scope>
    <source>
        <strain evidence="14 15">DSM 24738</strain>
    </source>
</reference>
<comment type="cofactor">
    <cofactor evidence="2">
        <name>a divalent metal cation</name>
        <dbReference type="ChEBI" id="CHEBI:60240"/>
    </cofactor>
</comment>
<keyword evidence="15" id="KW-1185">Reference proteome</keyword>
<evidence type="ECO:0000256" key="10">
    <source>
        <dbReference type="ARBA" id="ARBA00030169"/>
    </source>
</evidence>
<comment type="subunit">
    <text evidence="4">Homotrimer.</text>
</comment>
<evidence type="ECO:0000256" key="2">
    <source>
        <dbReference type="ARBA" id="ARBA00001968"/>
    </source>
</evidence>
<dbReference type="Gene3D" id="3.50.30.40">
    <property type="entry name" value="Ribonuclease E inhibitor RraA/RraA-like"/>
    <property type="match status" value="1"/>
</dbReference>
<evidence type="ECO:0000256" key="11">
    <source>
        <dbReference type="ARBA" id="ARBA00032305"/>
    </source>
</evidence>
<accession>A0ABS4GKQ8</accession>
<feature type="region of interest" description="Disordered" evidence="13">
    <location>
        <begin position="213"/>
        <end position="236"/>
    </location>
</feature>
<evidence type="ECO:0000256" key="12">
    <source>
        <dbReference type="ARBA" id="ARBA00047973"/>
    </source>
</evidence>
<dbReference type="Proteomes" id="UP001519343">
    <property type="component" value="Unassembled WGS sequence"/>
</dbReference>
<comment type="function">
    <text evidence="8">Catalyzes the aldol cleavage of 4-hydroxy-4-methyl-2-oxoglutarate (HMG) into 2 molecules of pyruvate. Also contains a secondary oxaloacetate (OAA) decarboxylase activity due to the common pyruvate enolate transition state formed following C-C bond cleavage in the retro-aldol and decarboxylation reactions.</text>
</comment>
<evidence type="ECO:0000256" key="13">
    <source>
        <dbReference type="SAM" id="MobiDB-lite"/>
    </source>
</evidence>
<dbReference type="SUPFAM" id="SSF89562">
    <property type="entry name" value="RraA-like"/>
    <property type="match status" value="1"/>
</dbReference>